<gene>
    <name evidence="3" type="ORF">SLS53_003052</name>
</gene>
<feature type="compositionally biased region" description="Basic and acidic residues" evidence="1">
    <location>
        <begin position="364"/>
        <end position="380"/>
    </location>
</feature>
<comment type="caution">
    <text evidence="3">The sequence shown here is derived from an EMBL/GenBank/DDBJ whole genome shotgun (WGS) entry which is preliminary data.</text>
</comment>
<evidence type="ECO:0000313" key="3">
    <source>
        <dbReference type="EMBL" id="KAK7745552.1"/>
    </source>
</evidence>
<feature type="transmembrane region" description="Helical" evidence="2">
    <location>
        <begin position="229"/>
        <end position="252"/>
    </location>
</feature>
<dbReference type="InterPro" id="IPR028000">
    <property type="entry name" value="Pma1"/>
</dbReference>
<dbReference type="EMBL" id="JAJSPL020000008">
    <property type="protein sequence ID" value="KAK7745552.1"/>
    <property type="molecule type" value="Genomic_DNA"/>
</dbReference>
<evidence type="ECO:0000313" key="4">
    <source>
        <dbReference type="Proteomes" id="UP001320245"/>
    </source>
</evidence>
<dbReference type="AlphaFoldDB" id="A0AAN9UD55"/>
<keyword evidence="4" id="KW-1185">Reference proteome</keyword>
<dbReference type="Pfam" id="PF14610">
    <property type="entry name" value="Psg1"/>
    <property type="match status" value="1"/>
</dbReference>
<organism evidence="3 4">
    <name type="scientific">Cytospora paraplurivora</name>
    <dbReference type="NCBI Taxonomy" id="2898453"/>
    <lineage>
        <taxon>Eukaryota</taxon>
        <taxon>Fungi</taxon>
        <taxon>Dikarya</taxon>
        <taxon>Ascomycota</taxon>
        <taxon>Pezizomycotina</taxon>
        <taxon>Sordariomycetes</taxon>
        <taxon>Sordariomycetidae</taxon>
        <taxon>Diaporthales</taxon>
        <taxon>Cytosporaceae</taxon>
        <taxon>Cytospora</taxon>
    </lineage>
</organism>
<keyword evidence="2" id="KW-0472">Membrane</keyword>
<reference evidence="3 4" key="1">
    <citation type="journal article" date="2023" name="PLoS ONE">
        <title>Cytospora paraplurivora sp. nov. isolated from orchards with fruit tree decline syndrome in Ontario, Canada.</title>
        <authorList>
            <person name="Ilyukhin E."/>
            <person name="Nguyen H.D.T."/>
            <person name="Castle A.J."/>
            <person name="Ellouze W."/>
        </authorList>
    </citation>
    <scope>NUCLEOTIDE SEQUENCE [LARGE SCALE GENOMIC DNA]</scope>
    <source>
        <strain evidence="3 4">FDS-564</strain>
    </source>
</reference>
<sequence>MEARAPEPATTDNAAAWVTVDTSGTPVTVTPVVSVNIDDGTTTTVSAVPNDLTATVVTKTRYAEVTTSTGTTAPAPTATDKNGAGSFLACDNADGEYAPFCQPARNSSLYPGTTYYVTWDASVFSNTTNTTVKIEGSYVNATTGEVTSQAFSSPEIEAGWSYYAWTVESKLIPLGSRAVNITLALSALTTTTNNNDTNATVASSYMGPTVLVTKAPAYHNPAPQLPSGAALYVGLPAVLGFCVLMLFGVCVWNRQARRIGIGNIMSRGRHGYGAARERARRRLTIRRDRKQAIRLGDHQEGGGPEEEEEGARGLQHYRDEPESGRQCYLQKQEQQRVHYEEDGWGQDWGQQHEEGFHYRSNGDYGDRDSIHVGVARRDSDALGSLAGTPTTDHFPRA</sequence>
<feature type="region of interest" description="Disordered" evidence="1">
    <location>
        <begin position="286"/>
        <end position="332"/>
    </location>
</feature>
<evidence type="ECO:0000256" key="2">
    <source>
        <dbReference type="SAM" id="Phobius"/>
    </source>
</evidence>
<protein>
    <submittedName>
        <fullName evidence="3">Uncharacterized protein</fullName>
    </submittedName>
</protein>
<evidence type="ECO:0000256" key="1">
    <source>
        <dbReference type="SAM" id="MobiDB-lite"/>
    </source>
</evidence>
<keyword evidence="2" id="KW-0812">Transmembrane</keyword>
<accession>A0AAN9UD55</accession>
<proteinExistence type="predicted"/>
<keyword evidence="2" id="KW-1133">Transmembrane helix</keyword>
<feature type="region of interest" description="Disordered" evidence="1">
    <location>
        <begin position="355"/>
        <end position="397"/>
    </location>
</feature>
<name>A0AAN9UD55_9PEZI</name>
<dbReference type="Proteomes" id="UP001320245">
    <property type="component" value="Unassembled WGS sequence"/>
</dbReference>